<feature type="coiled-coil region" evidence="7">
    <location>
        <begin position="369"/>
        <end position="396"/>
    </location>
</feature>
<dbReference type="Gene3D" id="1.25.40.10">
    <property type="entry name" value="Tetratricopeptide repeat domain"/>
    <property type="match status" value="3"/>
</dbReference>
<dbReference type="Pfam" id="PF13181">
    <property type="entry name" value="TPR_8"/>
    <property type="match status" value="3"/>
</dbReference>
<dbReference type="SUPFAM" id="SSF47413">
    <property type="entry name" value="lambda repressor-like DNA-binding domains"/>
    <property type="match status" value="1"/>
</dbReference>
<keyword evidence="7" id="KW-0175">Coiled coil</keyword>
<protein>
    <submittedName>
        <fullName evidence="9">Helix-turn-helix domain-containing protein</fullName>
    </submittedName>
</protein>
<dbReference type="Proteomes" id="UP000467132">
    <property type="component" value="Unassembled WGS sequence"/>
</dbReference>
<keyword evidence="10" id="KW-1185">Reference proteome</keyword>
<organism evidence="9 10">
    <name type="scientific">Senegalia massiliensis</name>
    <dbReference type="NCBI Taxonomy" id="1720316"/>
    <lineage>
        <taxon>Bacteria</taxon>
        <taxon>Bacillati</taxon>
        <taxon>Bacillota</taxon>
        <taxon>Clostridia</taxon>
        <taxon>Eubacteriales</taxon>
        <taxon>Clostridiaceae</taxon>
        <taxon>Senegalia</taxon>
    </lineage>
</organism>
<dbReference type="SMART" id="SM00028">
    <property type="entry name" value="TPR"/>
    <property type="match status" value="6"/>
</dbReference>
<name>A0A845QVE2_9CLOT</name>
<dbReference type="OrthoDB" id="2986817at2"/>
<keyword evidence="3" id="KW-0677">Repeat</keyword>
<dbReference type="CDD" id="cd00093">
    <property type="entry name" value="HTH_XRE"/>
    <property type="match status" value="1"/>
</dbReference>
<evidence type="ECO:0000256" key="3">
    <source>
        <dbReference type="ARBA" id="ARBA00022737"/>
    </source>
</evidence>
<dbReference type="InterPro" id="IPR010982">
    <property type="entry name" value="Lambda_DNA-bd_dom_sf"/>
</dbReference>
<keyword evidence="4 6" id="KW-0802">TPR repeat</keyword>
<accession>A0A845QVE2</accession>
<dbReference type="InterPro" id="IPR051476">
    <property type="entry name" value="Bac_ResReg_Asp_Phosphatase"/>
</dbReference>
<feature type="repeat" description="TPR" evidence="6">
    <location>
        <begin position="277"/>
        <end position="310"/>
    </location>
</feature>
<dbReference type="PANTHER" id="PTHR46630:SF1">
    <property type="entry name" value="TETRATRICOPEPTIDE REPEAT PROTEIN 29"/>
    <property type="match status" value="1"/>
</dbReference>
<comment type="subcellular location">
    <subcellularLocation>
        <location evidence="1">Cytoplasm</location>
    </subcellularLocation>
</comment>
<feature type="domain" description="HTH cro/C1-type" evidence="8">
    <location>
        <begin position="10"/>
        <end position="63"/>
    </location>
</feature>
<evidence type="ECO:0000256" key="5">
    <source>
        <dbReference type="ARBA" id="ARBA00038253"/>
    </source>
</evidence>
<proteinExistence type="inferred from homology"/>
<dbReference type="EMBL" id="QXXA01000003">
    <property type="protein sequence ID" value="NBI05476.1"/>
    <property type="molecule type" value="Genomic_DNA"/>
</dbReference>
<evidence type="ECO:0000256" key="4">
    <source>
        <dbReference type="ARBA" id="ARBA00022803"/>
    </source>
</evidence>
<reference evidence="9 10" key="1">
    <citation type="submission" date="2018-08" db="EMBL/GenBank/DDBJ databases">
        <title>Murine metabolic-syndrome-specific gut microbial biobank.</title>
        <authorList>
            <person name="Liu C."/>
        </authorList>
    </citation>
    <scope>NUCLEOTIDE SEQUENCE [LARGE SCALE GENOMIC DNA]</scope>
    <source>
        <strain evidence="9 10">583</strain>
    </source>
</reference>
<gene>
    <name evidence="9" type="ORF">D3Z33_01255</name>
</gene>
<dbReference type="GO" id="GO:0005737">
    <property type="term" value="C:cytoplasm"/>
    <property type="evidence" value="ECO:0007669"/>
    <property type="project" value="UniProtKB-SubCell"/>
</dbReference>
<dbReference type="Pfam" id="PF01381">
    <property type="entry name" value="HTH_3"/>
    <property type="match status" value="1"/>
</dbReference>
<dbReference type="InterPro" id="IPR001387">
    <property type="entry name" value="Cro/C1-type_HTH"/>
</dbReference>
<dbReference type="InterPro" id="IPR011990">
    <property type="entry name" value="TPR-like_helical_dom_sf"/>
</dbReference>
<dbReference type="AlphaFoldDB" id="A0A845QVE2"/>
<dbReference type="SUPFAM" id="SSF48452">
    <property type="entry name" value="TPR-like"/>
    <property type="match status" value="2"/>
</dbReference>
<dbReference type="PANTHER" id="PTHR46630">
    <property type="entry name" value="TETRATRICOPEPTIDE REPEAT PROTEIN 29"/>
    <property type="match status" value="1"/>
</dbReference>
<dbReference type="GO" id="GO:0003677">
    <property type="term" value="F:DNA binding"/>
    <property type="evidence" value="ECO:0007669"/>
    <property type="project" value="InterPro"/>
</dbReference>
<comment type="similarity">
    <text evidence="5">Belongs to the Rap family.</text>
</comment>
<sequence>MEILKVGEKIKRLRREKGLYLKELGGDFVTNAQLSQVENGKVSPSMKLLKYLAEKLDTTLEYLLETEKAQSENYCNLWLKELEVFIELDDKGEIEDLHNKITEFSEEYNLFYIIGISNLKVSDYYIQNEDYKKALDILDKNVYYFSKIEDYNRLARTYIKEGNIYYKKELNEVALQKYNQAQLFYSKSDIIDLKIESDILFNISACYDEMGENKLALKYAKEACRIDEKTKDRTRYSYSLLKYSSVLMDERKFEEAKEILEKSKRIITDKEDEKLTSFIENNLGHIYLENEEFEKAYNHLMKAKEIKEKLKLKELSTTLYELYKYYLKNQEEVKALECLEEGINISKENNIQKHIIKGLNHYIDYYVDKKDYEGAIENIKEAIKLLEHNKEHKNKLINIYLKLGKIYRDNNKIKEALKAFGKAYEIENKY</sequence>
<dbReference type="SMART" id="SM00530">
    <property type="entry name" value="HTH_XRE"/>
    <property type="match status" value="1"/>
</dbReference>
<dbReference type="PROSITE" id="PS50005">
    <property type="entry name" value="TPR"/>
    <property type="match status" value="1"/>
</dbReference>
<evidence type="ECO:0000313" key="9">
    <source>
        <dbReference type="EMBL" id="NBI05476.1"/>
    </source>
</evidence>
<evidence type="ECO:0000256" key="7">
    <source>
        <dbReference type="SAM" id="Coils"/>
    </source>
</evidence>
<comment type="caution">
    <text evidence="9">The sequence shown here is derived from an EMBL/GenBank/DDBJ whole genome shotgun (WGS) entry which is preliminary data.</text>
</comment>
<dbReference type="Gene3D" id="1.10.260.40">
    <property type="entry name" value="lambda repressor-like DNA-binding domains"/>
    <property type="match status" value="1"/>
</dbReference>
<evidence type="ECO:0000313" key="10">
    <source>
        <dbReference type="Proteomes" id="UP000467132"/>
    </source>
</evidence>
<evidence type="ECO:0000256" key="1">
    <source>
        <dbReference type="ARBA" id="ARBA00004496"/>
    </source>
</evidence>
<evidence type="ECO:0000259" key="8">
    <source>
        <dbReference type="PROSITE" id="PS50943"/>
    </source>
</evidence>
<keyword evidence="2" id="KW-0963">Cytoplasm</keyword>
<evidence type="ECO:0000256" key="6">
    <source>
        <dbReference type="PROSITE-ProRule" id="PRU00339"/>
    </source>
</evidence>
<dbReference type="PROSITE" id="PS50943">
    <property type="entry name" value="HTH_CROC1"/>
    <property type="match status" value="1"/>
</dbReference>
<evidence type="ECO:0000256" key="2">
    <source>
        <dbReference type="ARBA" id="ARBA00022490"/>
    </source>
</evidence>
<dbReference type="PROSITE" id="PS50293">
    <property type="entry name" value="TPR_REGION"/>
    <property type="match status" value="1"/>
</dbReference>
<dbReference type="InterPro" id="IPR019734">
    <property type="entry name" value="TPR_rpt"/>
</dbReference>
<dbReference type="RefSeq" id="WP_160195996.1">
    <property type="nucleotide sequence ID" value="NZ_QXXA01000003.1"/>
</dbReference>